<dbReference type="EC" id="3.6.1.23" evidence="5"/>
<dbReference type="GO" id="GO:0006226">
    <property type="term" value="P:dUMP biosynthetic process"/>
    <property type="evidence" value="ECO:0007669"/>
    <property type="project" value="UniProtKB-UniRule"/>
</dbReference>
<keyword evidence="7" id="KW-1185">Reference proteome</keyword>
<keyword evidence="3 5" id="KW-0378">Hydrolase</keyword>
<comment type="function">
    <text evidence="5">Involved in nucleotide metabolism via production of dUMP, the immediate precursor of thymidine nucleotides, and decreases the intracellular concentration of dUTP so that uracil cannot be incorporated into DNA.</text>
</comment>
<keyword evidence="5" id="KW-0479">Metal-binding</keyword>
<dbReference type="InterPro" id="IPR033704">
    <property type="entry name" value="dUTPase_trimeric"/>
</dbReference>
<dbReference type="CDD" id="cd07557">
    <property type="entry name" value="trimeric_dUTPase"/>
    <property type="match status" value="1"/>
</dbReference>
<dbReference type="Gene3D" id="2.70.40.10">
    <property type="match status" value="1"/>
</dbReference>
<dbReference type="GO" id="GO:0000287">
    <property type="term" value="F:magnesium ion binding"/>
    <property type="evidence" value="ECO:0007669"/>
    <property type="project" value="UniProtKB-UniRule"/>
</dbReference>
<comment type="similarity">
    <text evidence="2 5">Belongs to the dUTPase family.</text>
</comment>
<dbReference type="AlphaFoldDB" id="A0A914WJ67"/>
<evidence type="ECO:0000256" key="5">
    <source>
        <dbReference type="RuleBase" id="RU367024"/>
    </source>
</evidence>
<evidence type="ECO:0000313" key="7">
    <source>
        <dbReference type="Proteomes" id="UP000887566"/>
    </source>
</evidence>
<dbReference type="InterPro" id="IPR036157">
    <property type="entry name" value="dUTPase-like_sf"/>
</dbReference>
<dbReference type="PANTHER" id="PTHR11241:SF0">
    <property type="entry name" value="DEOXYURIDINE 5'-TRIPHOSPHATE NUCLEOTIDOHYDROLASE"/>
    <property type="match status" value="1"/>
</dbReference>
<dbReference type="WBParaSite" id="PSAMB.scaffold4186size15372.g23729.t1">
    <property type="protein sequence ID" value="PSAMB.scaffold4186size15372.g23729.t1"/>
    <property type="gene ID" value="PSAMB.scaffold4186size15372.g23729"/>
</dbReference>
<dbReference type="GO" id="GO:0046081">
    <property type="term" value="P:dUTP catabolic process"/>
    <property type="evidence" value="ECO:0007669"/>
    <property type="project" value="UniProtKB-UniRule"/>
</dbReference>
<evidence type="ECO:0000259" key="6">
    <source>
        <dbReference type="Pfam" id="PF00692"/>
    </source>
</evidence>
<name>A0A914WJ67_9BILA</name>
<evidence type="ECO:0000256" key="1">
    <source>
        <dbReference type="ARBA" id="ARBA00005142"/>
    </source>
</evidence>
<evidence type="ECO:0000256" key="4">
    <source>
        <dbReference type="ARBA" id="ARBA00023080"/>
    </source>
</evidence>
<keyword evidence="5" id="KW-0460">Magnesium</keyword>
<keyword evidence="4 5" id="KW-0546">Nucleotide metabolism</keyword>
<evidence type="ECO:0000313" key="8">
    <source>
        <dbReference type="WBParaSite" id="PSAMB.scaffold4186size15372.g23729.t1"/>
    </source>
</evidence>
<accession>A0A914WJ67</accession>
<dbReference type="PANTHER" id="PTHR11241">
    <property type="entry name" value="DEOXYURIDINE 5'-TRIPHOSPHATE NUCLEOTIDOHYDROLASE"/>
    <property type="match status" value="1"/>
</dbReference>
<feature type="domain" description="dUTPase-like" evidence="6">
    <location>
        <begin position="18"/>
        <end position="142"/>
    </location>
</feature>
<dbReference type="InterPro" id="IPR008181">
    <property type="entry name" value="dUTPase"/>
</dbReference>
<comment type="catalytic activity">
    <reaction evidence="5">
        <text>dUTP + H2O = dUMP + diphosphate + H(+)</text>
        <dbReference type="Rhea" id="RHEA:10248"/>
        <dbReference type="ChEBI" id="CHEBI:15377"/>
        <dbReference type="ChEBI" id="CHEBI:15378"/>
        <dbReference type="ChEBI" id="CHEBI:33019"/>
        <dbReference type="ChEBI" id="CHEBI:61555"/>
        <dbReference type="ChEBI" id="CHEBI:246422"/>
        <dbReference type="EC" id="3.6.1.23"/>
    </reaction>
</comment>
<comment type="cofactor">
    <cofactor evidence="5">
        <name>Mg(2+)</name>
        <dbReference type="ChEBI" id="CHEBI:18420"/>
    </cofactor>
</comment>
<dbReference type="Proteomes" id="UP000887566">
    <property type="component" value="Unplaced"/>
</dbReference>
<dbReference type="Pfam" id="PF00692">
    <property type="entry name" value="dUTPase"/>
    <property type="match status" value="1"/>
</dbReference>
<protein>
    <recommendedName>
        <fullName evidence="5">Deoxyuridine 5'-triphosphate nucleotidohydrolase</fullName>
        <shortName evidence="5">dUTPase</shortName>
        <ecNumber evidence="5">3.6.1.23</ecNumber>
    </recommendedName>
    <alternativeName>
        <fullName evidence="5">dUTP pyrophosphatase</fullName>
    </alternativeName>
</protein>
<dbReference type="InterPro" id="IPR029054">
    <property type="entry name" value="dUTPase-like"/>
</dbReference>
<reference evidence="8" key="1">
    <citation type="submission" date="2022-11" db="UniProtKB">
        <authorList>
            <consortium name="WormBaseParasite"/>
        </authorList>
    </citation>
    <scope>IDENTIFICATION</scope>
</reference>
<sequence>MSLSLKYFVGPYGFPPVRSFTQSVGLDLCVPFDTTLKPRSFATINLKISFQFDEGYYGVLAARSGHASDFGIQIHPAILDPDFTGFVSCIVFNHGNEKFEIKRGEAICQLVVHKLHNIELFETDQSFYCAADSRGEQGLGSTTQRIRKRQLQEESEPGECEDVETCKVDGVSYTLRVL</sequence>
<organism evidence="7 8">
    <name type="scientific">Plectus sambesii</name>
    <dbReference type="NCBI Taxonomy" id="2011161"/>
    <lineage>
        <taxon>Eukaryota</taxon>
        <taxon>Metazoa</taxon>
        <taxon>Ecdysozoa</taxon>
        <taxon>Nematoda</taxon>
        <taxon>Chromadorea</taxon>
        <taxon>Plectida</taxon>
        <taxon>Plectina</taxon>
        <taxon>Plectoidea</taxon>
        <taxon>Plectidae</taxon>
        <taxon>Plectus</taxon>
    </lineage>
</organism>
<evidence type="ECO:0000256" key="2">
    <source>
        <dbReference type="ARBA" id="ARBA00006581"/>
    </source>
</evidence>
<comment type="pathway">
    <text evidence="1 5">Pyrimidine metabolism; dUMP biosynthesis; dUMP from dCTP (dUTP route): step 2/2.</text>
</comment>
<evidence type="ECO:0000256" key="3">
    <source>
        <dbReference type="ARBA" id="ARBA00022801"/>
    </source>
</evidence>
<dbReference type="SUPFAM" id="SSF51283">
    <property type="entry name" value="dUTPase-like"/>
    <property type="match status" value="1"/>
</dbReference>
<dbReference type="GO" id="GO:0004170">
    <property type="term" value="F:dUTP diphosphatase activity"/>
    <property type="evidence" value="ECO:0007669"/>
    <property type="project" value="UniProtKB-UniRule"/>
</dbReference>
<proteinExistence type="inferred from homology"/>